<dbReference type="Gene3D" id="2.60.40.10">
    <property type="entry name" value="Immunoglobulins"/>
    <property type="match status" value="8"/>
</dbReference>
<feature type="chain" id="PRO_5026789108" evidence="11">
    <location>
        <begin position="24"/>
        <end position="1427"/>
    </location>
</feature>
<evidence type="ECO:0000313" key="15">
    <source>
        <dbReference type="RefSeq" id="XP_011643498.1"/>
    </source>
</evidence>
<dbReference type="GO" id="GO:0016020">
    <property type="term" value="C:membrane"/>
    <property type="evidence" value="ECO:0007669"/>
    <property type="project" value="UniProtKB-SubCell"/>
</dbReference>
<evidence type="ECO:0000259" key="12">
    <source>
        <dbReference type="PROSITE" id="PS50835"/>
    </source>
</evidence>
<dbReference type="Pfam" id="PF07679">
    <property type="entry name" value="I-set"/>
    <property type="match status" value="4"/>
</dbReference>
<feature type="domain" description="Fibronectin type-III" evidence="13">
    <location>
        <begin position="517"/>
        <end position="611"/>
    </location>
</feature>
<dbReference type="SMART" id="SM00408">
    <property type="entry name" value="IGc2"/>
    <property type="match status" value="5"/>
</dbReference>
<keyword evidence="6 10" id="KW-0472">Membrane</keyword>
<dbReference type="RefSeq" id="XP_011643498.1">
    <property type="nucleotide sequence ID" value="XM_011645196.1"/>
</dbReference>
<feature type="compositionally biased region" description="Pro residues" evidence="9">
    <location>
        <begin position="1063"/>
        <end position="1073"/>
    </location>
</feature>
<evidence type="ECO:0000256" key="1">
    <source>
        <dbReference type="ARBA" id="ARBA00004167"/>
    </source>
</evidence>
<dbReference type="InterPro" id="IPR032986">
    <property type="entry name" value="Robo1_Ig-like3"/>
</dbReference>
<dbReference type="SMART" id="SM00409">
    <property type="entry name" value="IG"/>
    <property type="match status" value="5"/>
</dbReference>
<reference evidence="15" key="1">
    <citation type="submission" date="2025-08" db="UniProtKB">
        <authorList>
            <consortium name="RefSeq"/>
        </authorList>
    </citation>
    <scope>IDENTIFICATION</scope>
</reference>
<dbReference type="FunFam" id="2.60.40.10:FF:000008">
    <property type="entry name" value="roundabout homolog 2 isoform X2"/>
    <property type="match status" value="2"/>
</dbReference>
<feature type="domain" description="Ig-like" evidence="12">
    <location>
        <begin position="223"/>
        <end position="307"/>
    </location>
</feature>
<feature type="region of interest" description="Disordered" evidence="9">
    <location>
        <begin position="1044"/>
        <end position="1183"/>
    </location>
</feature>
<dbReference type="SUPFAM" id="SSF49265">
    <property type="entry name" value="Fibronectin type III"/>
    <property type="match status" value="2"/>
</dbReference>
<feature type="domain" description="Ig-like" evidence="12">
    <location>
        <begin position="28"/>
        <end position="123"/>
    </location>
</feature>
<keyword evidence="4" id="KW-0677">Repeat</keyword>
<sequence length="1427" mass="156388">MKMCRGLIDRLLLLAAFGITVQGQLKSPRITEHPSDIIVAKNEPVTLNCKAEGKPQPVIEWYKDGELVQTSPGDTKSHRVLLPTGSLFFLRVMHGKKEQDGGVYWCVARNKAGSVPSRNATLTVAVLRDEFRAEPQNTRVAAGETALLECGPPRGHPEPTLHWKRNGHIIDLEGTKRITLVDGGNLMISDVRPADQGKYQCIAENMVGTKESAIATLTVHVKPFFLTMPSNQTILTDQTAEFACRVGGDPEPEILWRRNDGKMPIGRAHILNDKSLHIERVNPLDQGTYICDAENGVGAISASATLTVHSRPVFTNFPKDETVNAGTDVTFSCAARGAPKPSIFWTREGSQELMFPGHTYQSHYTVTEDGSLSIKGAVRKDEGHYVCSAISQAGASTATVFLQVTSVEETPPPIIELGPANQTLPLKSVASLPCRAVGTPTPRVHWHKEGVLVRPGGRITMAINGTLFIDDLHANDSGLYTCIASSESGNTSWSAYLTVSSGASFHRTPDVSALPQNPSKPRIVNATSNSVTLTWSPGHEGQSKIVGYNVEYYSSNLNTGWVVAATSVLDDIYTVTDLRPETNYVFLVRAENSQGLSLPGPLSDVVQTTNVNQHTVPQVELTRARDRLNSEILHLKEVQPLTSTSVKIMWDILGAADLVEGLYIRYREVSEKPEYQMVTVLNAGATSYVLSNLKKYTRYEFFLVPFYKIIEGRPSNVKLVTTLEDVPSGAPENVHVGMINMTSAFVRWSPPPKNTQNGQLIGYKIQIKSNSSNKILGQMSLNASTTSVIINSLTTGGLYTARVAGQTRIGLGPFSSPTLLNMDPGQLTQLPPRTDPSHGGVSVVRETWFLVLIITMIFTVIAVLLAALYMRRRQAMSKQLGHLNVPVGTANDICQLNKDTLWLERGWRPTNTLQAANDKDCETKLLNNQHMLATGIMGMTGSEYAEVNLTTFYNTRKQMQAPPPEPYATTTLCVGSRNSDSIETSCQKSNSSDSCLKPDYSSLDSNQEPNKSTVSPSSDNMSGGDAAYADENLDVQRRQYRIAGSTSDASQTGMPMPNWCDMLPPPPEHPPPLGTSIATGRMQQHQLQHPHQQQQQQQQVPFSPHLGKRNIQNDLDHCGGSGASSCNPQSPPTPPIRVTNSFSPSPTPWSGGQSQHSESGALQVPGNLQVPQGRYTTLPPQTNPPPLPSFPQGFNHYDYKNQENEYESGSVIYGHHQNGLPDDYGSRIDPAFARSGNQQSHLTPSVVSEELYRHRDEIFHNDNLYQPENDEWDRKSCDSNTHSDACCSCSESSCLYADTVQYNTQQYGTACGHGSSRTGSRSRSNRSPRRRNRTSSPTYSSDSNYSCIPQRQCGSTNSQERLRHNRSKDKLPSFSRTGSYSQHNSSASNTMSSTGSQRYNKLNSIFASGNNPNASTESSRLGDHRES</sequence>
<organism evidence="14 15">
    <name type="scientific">Pogonomyrmex barbatus</name>
    <name type="common">red harvester ant</name>
    <dbReference type="NCBI Taxonomy" id="144034"/>
    <lineage>
        <taxon>Eukaryota</taxon>
        <taxon>Metazoa</taxon>
        <taxon>Ecdysozoa</taxon>
        <taxon>Arthropoda</taxon>
        <taxon>Hexapoda</taxon>
        <taxon>Insecta</taxon>
        <taxon>Pterygota</taxon>
        <taxon>Neoptera</taxon>
        <taxon>Endopterygota</taxon>
        <taxon>Hymenoptera</taxon>
        <taxon>Apocrita</taxon>
        <taxon>Aculeata</taxon>
        <taxon>Formicoidea</taxon>
        <taxon>Formicidae</taxon>
        <taxon>Myrmicinae</taxon>
        <taxon>Pogonomyrmex</taxon>
    </lineage>
</organism>
<dbReference type="Proteomes" id="UP000504615">
    <property type="component" value="Unplaced"/>
</dbReference>
<dbReference type="InterPro" id="IPR003598">
    <property type="entry name" value="Ig_sub2"/>
</dbReference>
<comment type="subcellular location">
    <subcellularLocation>
        <location evidence="1">Membrane</location>
        <topology evidence="1">Single-pass membrane protein</topology>
    </subcellularLocation>
</comment>
<dbReference type="FunFam" id="2.60.40.10:FF:000026">
    <property type="entry name" value="roundabout homolog 2 isoform X1"/>
    <property type="match status" value="1"/>
</dbReference>
<dbReference type="SMART" id="SM00406">
    <property type="entry name" value="IGv"/>
    <property type="match status" value="4"/>
</dbReference>
<feature type="compositionally biased region" description="Low complexity" evidence="9">
    <location>
        <begin position="1381"/>
        <end position="1397"/>
    </location>
</feature>
<proteinExistence type="predicted"/>
<dbReference type="SUPFAM" id="SSF48726">
    <property type="entry name" value="Immunoglobulin"/>
    <property type="match status" value="5"/>
</dbReference>
<evidence type="ECO:0000256" key="6">
    <source>
        <dbReference type="ARBA" id="ARBA00023136"/>
    </source>
</evidence>
<evidence type="ECO:0000256" key="5">
    <source>
        <dbReference type="ARBA" id="ARBA00022989"/>
    </source>
</evidence>
<dbReference type="FunFam" id="2.60.40.10:FF:001167">
    <property type="entry name" value="Roundabout 2, isoform B"/>
    <property type="match status" value="1"/>
</dbReference>
<dbReference type="GeneID" id="105431167"/>
<evidence type="ECO:0000256" key="3">
    <source>
        <dbReference type="ARBA" id="ARBA00022729"/>
    </source>
</evidence>
<evidence type="ECO:0000256" key="7">
    <source>
        <dbReference type="ARBA" id="ARBA00023157"/>
    </source>
</evidence>
<dbReference type="InterPro" id="IPR013098">
    <property type="entry name" value="Ig_I-set"/>
</dbReference>
<keyword evidence="5 10" id="KW-1133">Transmembrane helix</keyword>
<feature type="compositionally biased region" description="Polar residues" evidence="9">
    <location>
        <begin position="1398"/>
        <end position="1419"/>
    </location>
</feature>
<evidence type="ECO:0000259" key="13">
    <source>
        <dbReference type="PROSITE" id="PS50853"/>
    </source>
</evidence>
<dbReference type="InterPro" id="IPR003961">
    <property type="entry name" value="FN3_dom"/>
</dbReference>
<feature type="compositionally biased region" description="Low complexity" evidence="9">
    <location>
        <begin position="1334"/>
        <end position="1346"/>
    </location>
</feature>
<feature type="signal peptide" evidence="11">
    <location>
        <begin position="1"/>
        <end position="23"/>
    </location>
</feature>
<dbReference type="GO" id="GO:0098609">
    <property type="term" value="P:cell-cell adhesion"/>
    <property type="evidence" value="ECO:0007669"/>
    <property type="project" value="TreeGrafter"/>
</dbReference>
<dbReference type="PANTHER" id="PTHR44170:SF6">
    <property type="entry name" value="CONTACTIN"/>
    <property type="match status" value="1"/>
</dbReference>
<feature type="region of interest" description="Disordered" evidence="9">
    <location>
        <begin position="1309"/>
        <end position="1427"/>
    </location>
</feature>
<evidence type="ECO:0000256" key="11">
    <source>
        <dbReference type="SAM" id="SignalP"/>
    </source>
</evidence>
<dbReference type="InterPro" id="IPR036179">
    <property type="entry name" value="Ig-like_dom_sf"/>
</dbReference>
<keyword evidence="14" id="KW-1185">Reference proteome</keyword>
<dbReference type="CDD" id="cd00063">
    <property type="entry name" value="FN3"/>
    <property type="match status" value="3"/>
</dbReference>
<evidence type="ECO:0000256" key="10">
    <source>
        <dbReference type="SAM" id="Phobius"/>
    </source>
</evidence>
<keyword evidence="7" id="KW-1015">Disulfide bond</keyword>
<feature type="compositionally biased region" description="Low complexity" evidence="9">
    <location>
        <begin position="1083"/>
        <end position="1099"/>
    </location>
</feature>
<dbReference type="InterPro" id="IPR013106">
    <property type="entry name" value="Ig_V-set"/>
</dbReference>
<feature type="compositionally biased region" description="Polar residues" evidence="9">
    <location>
        <begin position="979"/>
        <end position="994"/>
    </location>
</feature>
<feature type="compositionally biased region" description="Polar residues" evidence="9">
    <location>
        <begin position="1138"/>
        <end position="1160"/>
    </location>
</feature>
<dbReference type="GO" id="GO:0008046">
    <property type="term" value="F:axon guidance receptor activity"/>
    <property type="evidence" value="ECO:0007669"/>
    <property type="project" value="InterPro"/>
</dbReference>
<dbReference type="FunFam" id="2.60.40.10:FF:000948">
    <property type="entry name" value="Roundabout 1"/>
    <property type="match status" value="1"/>
</dbReference>
<dbReference type="InterPro" id="IPR003599">
    <property type="entry name" value="Ig_sub"/>
</dbReference>
<feature type="region of interest" description="Disordered" evidence="9">
    <location>
        <begin position="979"/>
        <end position="1026"/>
    </location>
</feature>
<dbReference type="KEGG" id="pbar:105431167"/>
<dbReference type="CDD" id="cd05725">
    <property type="entry name" value="IgI_3_Robo"/>
    <property type="match status" value="1"/>
</dbReference>
<feature type="domain" description="Ig-like" evidence="12">
    <location>
        <begin position="129"/>
        <end position="218"/>
    </location>
</feature>
<feature type="compositionally biased region" description="Polar residues" evidence="9">
    <location>
        <begin position="1002"/>
        <end position="1021"/>
    </location>
</feature>
<feature type="compositionally biased region" description="Basic residues" evidence="9">
    <location>
        <begin position="1323"/>
        <end position="1333"/>
    </location>
</feature>
<feature type="domain" description="Fibronectin type-III" evidence="13">
    <location>
        <begin position="730"/>
        <end position="825"/>
    </location>
</feature>
<keyword evidence="2 10" id="KW-0812">Transmembrane</keyword>
<evidence type="ECO:0000256" key="8">
    <source>
        <dbReference type="ARBA" id="ARBA00023319"/>
    </source>
</evidence>
<evidence type="ECO:0000256" key="4">
    <source>
        <dbReference type="ARBA" id="ARBA00022737"/>
    </source>
</evidence>
<name>A0A6I9WNR0_9HYME</name>
<dbReference type="FunFam" id="2.60.40.10:FF:000053">
    <property type="entry name" value="Roundabout guidance receptor 1"/>
    <property type="match status" value="1"/>
</dbReference>
<feature type="domain" description="Ig-like" evidence="12">
    <location>
        <begin position="412"/>
        <end position="500"/>
    </location>
</feature>
<dbReference type="Pfam" id="PF13927">
    <property type="entry name" value="Ig_3"/>
    <property type="match status" value="1"/>
</dbReference>
<dbReference type="InterPro" id="IPR013783">
    <property type="entry name" value="Ig-like_fold"/>
</dbReference>
<dbReference type="InterPro" id="IPR007110">
    <property type="entry name" value="Ig-like_dom"/>
</dbReference>
<evidence type="ECO:0000256" key="2">
    <source>
        <dbReference type="ARBA" id="ARBA00022692"/>
    </source>
</evidence>
<dbReference type="PROSITE" id="PS50853">
    <property type="entry name" value="FN3"/>
    <property type="match status" value="3"/>
</dbReference>
<keyword evidence="8" id="KW-0393">Immunoglobulin domain</keyword>
<dbReference type="OrthoDB" id="428111at2759"/>
<evidence type="ECO:0000313" key="14">
    <source>
        <dbReference type="Proteomes" id="UP000504615"/>
    </source>
</evidence>
<protein>
    <submittedName>
        <fullName evidence="15">Roundabout homolog 2-like</fullName>
    </submittedName>
</protein>
<dbReference type="PANTHER" id="PTHR44170">
    <property type="entry name" value="PROTEIN SIDEKICK"/>
    <property type="match status" value="1"/>
</dbReference>
<dbReference type="InterPro" id="IPR036116">
    <property type="entry name" value="FN3_sf"/>
</dbReference>
<keyword evidence="3 11" id="KW-0732">Signal</keyword>
<feature type="domain" description="Fibronectin type-III" evidence="13">
    <location>
        <begin position="631"/>
        <end position="725"/>
    </location>
</feature>
<dbReference type="GO" id="GO:0035385">
    <property type="term" value="P:Roundabout signaling pathway"/>
    <property type="evidence" value="ECO:0007669"/>
    <property type="project" value="InterPro"/>
</dbReference>
<dbReference type="FunFam" id="2.60.40.10:FF:000028">
    <property type="entry name" value="Neuronal cell adhesion molecule"/>
    <property type="match status" value="1"/>
</dbReference>
<gene>
    <name evidence="15" type="primary">LOC105431167</name>
</gene>
<feature type="transmembrane region" description="Helical" evidence="10">
    <location>
        <begin position="848"/>
        <end position="870"/>
    </location>
</feature>
<dbReference type="PROSITE" id="PS50835">
    <property type="entry name" value="IG_LIKE"/>
    <property type="match status" value="5"/>
</dbReference>
<feature type="domain" description="Ig-like" evidence="12">
    <location>
        <begin position="312"/>
        <end position="405"/>
    </location>
</feature>
<evidence type="ECO:0000256" key="9">
    <source>
        <dbReference type="SAM" id="MobiDB-lite"/>
    </source>
</evidence>
<accession>A0A6I9WNR0</accession>
<dbReference type="Pfam" id="PF00041">
    <property type="entry name" value="fn3"/>
    <property type="match status" value="2"/>
</dbReference>
<feature type="compositionally biased region" description="Polar residues" evidence="9">
    <location>
        <begin position="1044"/>
        <end position="1053"/>
    </location>
</feature>
<dbReference type="SMART" id="SM00060">
    <property type="entry name" value="FN3"/>
    <property type="match status" value="3"/>
</dbReference>
<dbReference type="GO" id="GO:0016199">
    <property type="term" value="P:axon midline choice point recognition"/>
    <property type="evidence" value="ECO:0007669"/>
    <property type="project" value="InterPro"/>
</dbReference>
<feature type="compositionally biased region" description="Polar residues" evidence="9">
    <location>
        <begin position="1347"/>
        <end position="1359"/>
    </location>
</feature>